<keyword evidence="5" id="KW-1185">Reference proteome</keyword>
<dbReference type="InterPro" id="IPR049046">
    <property type="entry name" value="Beta-AFase-like_GH127_middle"/>
</dbReference>
<gene>
    <name evidence="4" type="ORF">J2S05_003568</name>
</gene>
<evidence type="ECO:0000259" key="3">
    <source>
        <dbReference type="Pfam" id="PF20737"/>
    </source>
</evidence>
<feature type="domain" description="Non-reducing end beta-L-arabinofuranosidase-like GH127 catalytic" evidence="1">
    <location>
        <begin position="9"/>
        <end position="419"/>
    </location>
</feature>
<dbReference type="RefSeq" id="WP_306985065.1">
    <property type="nucleotide sequence ID" value="NZ_JAUSUA010000006.1"/>
</dbReference>
<dbReference type="PANTHER" id="PTHR43465:SF2">
    <property type="entry name" value="DUF1680 DOMAIN PROTEIN (AFU_ORTHOLOGUE AFUA_1G08910)"/>
    <property type="match status" value="1"/>
</dbReference>
<feature type="domain" description="Non-reducing end beta-L-arabinofuranosidase-like GH127 C-terminal" evidence="3">
    <location>
        <begin position="526"/>
        <end position="640"/>
    </location>
</feature>
<dbReference type="InterPro" id="IPR049174">
    <property type="entry name" value="Beta-AFase-like"/>
</dbReference>
<name>A0ABT9YMN2_9BACI</name>
<dbReference type="EMBL" id="JAUSUA010000006">
    <property type="protein sequence ID" value="MDQ0208756.1"/>
    <property type="molecule type" value="Genomic_DNA"/>
</dbReference>
<evidence type="ECO:0000259" key="2">
    <source>
        <dbReference type="Pfam" id="PF20736"/>
    </source>
</evidence>
<dbReference type="SUPFAM" id="SSF48208">
    <property type="entry name" value="Six-hairpin glycosidases"/>
    <property type="match status" value="1"/>
</dbReference>
<dbReference type="InterPro" id="IPR012878">
    <property type="entry name" value="Beta-AFase-like_GH127_cat"/>
</dbReference>
<dbReference type="Pfam" id="PF20737">
    <property type="entry name" value="Glyco_hydro127C"/>
    <property type="match status" value="1"/>
</dbReference>
<dbReference type="InterPro" id="IPR049049">
    <property type="entry name" value="Beta-AFase-like_GH127_C"/>
</dbReference>
<sequence length="643" mass="73125">MSIKQKNPVSVNDVFWNRYIDLVKDKVIPYQWEALNDRVEGAAPSHAIKNFKIAAGDAEGEFHGFVFQDSDVAKWIEAVGYALEERPDQQLEETCDELIQLVSRAQQPDGYLNTYYTIKEPGKRWTNLRDNHELYVGGHFIEAAVAYYEATGKRKLLDVMCRFVDYVDTVFGPEPGKLRGYDGHQEIELALLKLFRVTKEERYLRLCQFFIDTRGEQPHFFNQEAENRGEKSHRWFHDSYSYSQSHLPVREQKEAAGHAVRAVYMYTAMADLAKELNDQSLVKTCETLWTNVTQRQLYITAGIGSAEFGEAFSFDYDLPNDLAYTETCASIGLVFWAQKMLELTPNGQYADIIERALYNGTISGIQLDGTKFFYVNPLEVWPKAANHRHDYKHVKSERQPWFGCACCPPNIARLIASVGKYVYSGKDNIGFVHLYIGSETVLQLGEKKVEIKQTSDFPWNGDVTFDVSLESSSSFTLAFRIPGWAHSYELWINGKEAGSQLDNGYAYVTRNWESGDQVKLSIPMQVEILQAHPELRVNAGKVALQRGPVVYCLEEEDNGSNLPDLAIQTDQPIEASFDETLLQGVMVLEGKAVRSEVAEGLESQLYMVEGSVTRKETSFQAVPYYAWANRKTGEMAVWIRKGE</sequence>
<protein>
    <submittedName>
        <fullName evidence="4">DUF1680 family protein</fullName>
    </submittedName>
</protein>
<dbReference type="PANTHER" id="PTHR43465">
    <property type="entry name" value="DUF1680 DOMAIN PROTEIN (AFU_ORTHOLOGUE AFUA_1G08910)"/>
    <property type="match status" value="1"/>
</dbReference>
<dbReference type="Proteomes" id="UP001225034">
    <property type="component" value="Unassembled WGS sequence"/>
</dbReference>
<dbReference type="Pfam" id="PF07944">
    <property type="entry name" value="Beta-AFase-like_GH127_cat"/>
    <property type="match status" value="1"/>
</dbReference>
<proteinExistence type="predicted"/>
<evidence type="ECO:0000259" key="1">
    <source>
        <dbReference type="Pfam" id="PF07944"/>
    </source>
</evidence>
<evidence type="ECO:0000313" key="4">
    <source>
        <dbReference type="EMBL" id="MDQ0208756.1"/>
    </source>
</evidence>
<comment type="caution">
    <text evidence="4">The sequence shown here is derived from an EMBL/GenBank/DDBJ whole genome shotgun (WGS) entry which is preliminary data.</text>
</comment>
<organism evidence="4 5">
    <name type="scientific">Alkalicoccobacillus murimartini</name>
    <dbReference type="NCBI Taxonomy" id="171685"/>
    <lineage>
        <taxon>Bacteria</taxon>
        <taxon>Bacillati</taxon>
        <taxon>Bacillota</taxon>
        <taxon>Bacilli</taxon>
        <taxon>Bacillales</taxon>
        <taxon>Bacillaceae</taxon>
        <taxon>Alkalicoccobacillus</taxon>
    </lineage>
</organism>
<reference evidence="4 5" key="1">
    <citation type="submission" date="2023-07" db="EMBL/GenBank/DDBJ databases">
        <title>Genomic Encyclopedia of Type Strains, Phase IV (KMG-IV): sequencing the most valuable type-strain genomes for metagenomic binning, comparative biology and taxonomic classification.</title>
        <authorList>
            <person name="Goeker M."/>
        </authorList>
    </citation>
    <scope>NUCLEOTIDE SEQUENCE [LARGE SCALE GENOMIC DNA]</scope>
    <source>
        <strain evidence="4 5">DSM 19154</strain>
    </source>
</reference>
<feature type="domain" description="Non-reducing end beta-L-arabinofuranosidase-like GH127 middle" evidence="2">
    <location>
        <begin position="432"/>
        <end position="524"/>
    </location>
</feature>
<accession>A0ABT9YMN2</accession>
<evidence type="ECO:0000313" key="5">
    <source>
        <dbReference type="Proteomes" id="UP001225034"/>
    </source>
</evidence>
<dbReference type="InterPro" id="IPR008928">
    <property type="entry name" value="6-hairpin_glycosidase_sf"/>
</dbReference>
<dbReference type="Pfam" id="PF20736">
    <property type="entry name" value="Glyco_hydro127M"/>
    <property type="match status" value="1"/>
</dbReference>